<dbReference type="KEGG" id="nga:Ngar_c14340"/>
<dbReference type="AlphaFoldDB" id="K0IF18"/>
<keyword evidence="1" id="KW-0472">Membrane</keyword>
<dbReference type="InParanoid" id="K0IF18"/>
<protein>
    <submittedName>
        <fullName evidence="2">Uncharacterized protein</fullName>
    </submittedName>
</protein>
<gene>
    <name evidence="2" type="ordered locus">Ngar_c14340</name>
</gene>
<feature type="transmembrane region" description="Helical" evidence="1">
    <location>
        <begin position="21"/>
        <end position="43"/>
    </location>
</feature>
<dbReference type="EMBL" id="CP002408">
    <property type="protein sequence ID" value="AFU58370.1"/>
    <property type="molecule type" value="Genomic_DNA"/>
</dbReference>
<evidence type="ECO:0000256" key="1">
    <source>
        <dbReference type="SAM" id="Phobius"/>
    </source>
</evidence>
<accession>K0IF18</accession>
<dbReference type="STRING" id="1237085.Ngar_c14340"/>
<evidence type="ECO:0000313" key="2">
    <source>
        <dbReference type="EMBL" id="AFU58370.1"/>
    </source>
</evidence>
<proteinExistence type="predicted"/>
<dbReference type="BioCyc" id="CNIT1237085:G1324-1432-MONOMER"/>
<keyword evidence="1" id="KW-1133">Transmembrane helix</keyword>
<evidence type="ECO:0000313" key="3">
    <source>
        <dbReference type="Proteomes" id="UP000008037"/>
    </source>
</evidence>
<name>K0IF18_NITGG</name>
<dbReference type="HOGENOM" id="CLU_1648359_0_0_2"/>
<organism evidence="2 3">
    <name type="scientific">Nitrososphaera gargensis (strain Ga9.2)</name>
    <dbReference type="NCBI Taxonomy" id="1237085"/>
    <lineage>
        <taxon>Archaea</taxon>
        <taxon>Nitrososphaerota</taxon>
        <taxon>Nitrososphaeria</taxon>
        <taxon>Nitrososphaerales</taxon>
        <taxon>Nitrososphaeraceae</taxon>
        <taxon>Nitrososphaera</taxon>
    </lineage>
</organism>
<keyword evidence="1" id="KW-0812">Transmembrane</keyword>
<keyword evidence="3" id="KW-1185">Reference proteome</keyword>
<sequence>MVKTRGSYGHLKISCWINSEKLVILIGLLFQISLVLLAFHPIAADTQGQTKGTINHATNLSLTGTAIYPAVAASSNNVYVAWTDYFVGNDEILFRKSDDSSATFRNIINLSKNPGSSQRPQIVAAGNYAYVLWNDNTYDGTWNILFKSIRTKILLPSTIQ</sequence>
<dbReference type="Proteomes" id="UP000008037">
    <property type="component" value="Chromosome"/>
</dbReference>
<reference evidence="2 3" key="1">
    <citation type="journal article" date="2012" name="Environ. Microbiol.">
        <title>The genome of the ammonia-oxidizing Candidatus Nitrososphaera gargensis: insights into metabolic versatility and environmental adaptations.</title>
        <authorList>
            <person name="Spang A."/>
            <person name="Poehlein A."/>
            <person name="Offre P."/>
            <person name="Zumbragel S."/>
            <person name="Haider S."/>
            <person name="Rychlik N."/>
            <person name="Nowka B."/>
            <person name="Schmeisser C."/>
            <person name="Lebedeva E.V."/>
            <person name="Rattei T."/>
            <person name="Bohm C."/>
            <person name="Schmid M."/>
            <person name="Galushko A."/>
            <person name="Hatzenpichler R."/>
            <person name="Weinmaier T."/>
            <person name="Daniel R."/>
            <person name="Schleper C."/>
            <person name="Spieck E."/>
            <person name="Streit W."/>
            <person name="Wagner M."/>
        </authorList>
    </citation>
    <scope>NUCLEOTIDE SEQUENCE [LARGE SCALE GENOMIC DNA]</scope>
    <source>
        <strain evidence="3">Ga9.2</strain>
    </source>
</reference>